<gene>
    <name evidence="2" type="ORF">LDC_0189</name>
</gene>
<evidence type="ECO:0000313" key="2">
    <source>
        <dbReference type="EMBL" id="EFK97754.1"/>
    </source>
</evidence>
<reference evidence="2" key="1">
    <citation type="submission" date="2010-07" db="EMBL/GenBank/DDBJ databases">
        <authorList>
            <consortium name="CONSOLIDER consortium CSD2007-00005"/>
            <person name="Guazzaroni M.-E."/>
            <person name="Richter M."/>
            <person name="Garcia-Salamanca A."/>
            <person name="Yarza P."/>
            <person name="Ferrer M."/>
        </authorList>
    </citation>
    <scope>NUCLEOTIDE SEQUENCE</scope>
</reference>
<dbReference type="InterPro" id="IPR009061">
    <property type="entry name" value="DNA-bd_dom_put_sf"/>
</dbReference>
<comment type="caution">
    <text evidence="2">The sequence shown here is derived from an EMBL/GenBank/DDBJ whole genome shotgun (WGS) entry which is preliminary data.</text>
</comment>
<proteinExistence type="predicted"/>
<dbReference type="Pfam" id="PF12728">
    <property type="entry name" value="HTH_17"/>
    <property type="match status" value="1"/>
</dbReference>
<dbReference type="EMBL" id="ADZX01000039">
    <property type="protein sequence ID" value="EFK97754.1"/>
    <property type="molecule type" value="Genomic_DNA"/>
</dbReference>
<evidence type="ECO:0000259" key="1">
    <source>
        <dbReference type="Pfam" id="PF12728"/>
    </source>
</evidence>
<protein>
    <recommendedName>
        <fullName evidence="1">Helix-turn-helix domain-containing protein</fullName>
    </recommendedName>
</protein>
<reference evidence="2" key="2">
    <citation type="journal article" date="2011" name="Microb. Ecol.">
        <title>Taxonomic and Functional Metagenomic Profiling of the Microbial Community in the Anoxic Sediment of a Sub-saline Shallow Lake (Laguna de Carrizo, Central Spain).</title>
        <authorList>
            <person name="Ferrer M."/>
            <person name="Guazzaroni M.E."/>
            <person name="Richter M."/>
            <person name="Garcia-Salamanca A."/>
            <person name="Yarza P."/>
            <person name="Suarez-Suarez A."/>
            <person name="Solano J."/>
            <person name="Alcaide M."/>
            <person name="van Dillewijn P."/>
            <person name="Molina-Henares M.A."/>
            <person name="Lopez-Cortes N."/>
            <person name="Al-Ramahi Y."/>
            <person name="Guerrero C."/>
            <person name="Acosta A."/>
            <person name="de Eugenio L.I."/>
            <person name="Martinez V."/>
            <person name="Marques S."/>
            <person name="Rojo F."/>
            <person name="Santero E."/>
            <person name="Genilloud O."/>
            <person name="Perez-Perez J."/>
            <person name="Rossello-Mora R."/>
            <person name="Ramos J.L."/>
        </authorList>
    </citation>
    <scope>NUCLEOTIDE SEQUENCE</scope>
</reference>
<dbReference type="Gene3D" id="3.30.565.10">
    <property type="entry name" value="Histidine kinase-like ATPase, C-terminal domain"/>
    <property type="match status" value="1"/>
</dbReference>
<organism evidence="2">
    <name type="scientific">sediment metagenome</name>
    <dbReference type="NCBI Taxonomy" id="749907"/>
    <lineage>
        <taxon>unclassified sequences</taxon>
        <taxon>metagenomes</taxon>
        <taxon>ecological metagenomes</taxon>
    </lineage>
</organism>
<sequence length="357" mass="39532">MNGEYFTIDEVCKLLNISRPTLNSYRRKHDIREVKTKGRVLFRKVDILSQLYVPLEIKQRPKADFTVLSDFAVEDIEVAPNVFDVRQIGVLDPFGAVCLLCCLRIRIGQKAHVHILVGRDSASFALLGMNFFGELTRVSSEYVHYDAELLSDVSLTTPEIITPLHLVGYRGSEKGILNDIFARLRDQGFSEDLCASLGWTLGELADNATTHAGGPCYFVLSSTAGPCKCLTLTIGDAGAGIPVTLKSNKRYKDLSDFEAFISAFKSSVSSWDETHKRGKGLNDLLSIAKGNNAWVRAETNGMGVFFDFREPAGRVVARDAGTSTKGTRYSMALIDSQFEYITKKEIDAFLDAFLEAQ</sequence>
<dbReference type="InterPro" id="IPR041657">
    <property type="entry name" value="HTH_17"/>
</dbReference>
<accession>D9PFB0</accession>
<dbReference type="AlphaFoldDB" id="D9PFB0"/>
<dbReference type="SUPFAM" id="SSF46955">
    <property type="entry name" value="Putative DNA-binding domain"/>
    <property type="match status" value="1"/>
</dbReference>
<name>D9PFB0_9ZZZZ</name>
<feature type="domain" description="Helix-turn-helix" evidence="1">
    <location>
        <begin position="5"/>
        <end position="48"/>
    </location>
</feature>
<dbReference type="SUPFAM" id="SSF55874">
    <property type="entry name" value="ATPase domain of HSP90 chaperone/DNA topoisomerase II/histidine kinase"/>
    <property type="match status" value="1"/>
</dbReference>
<dbReference type="InterPro" id="IPR036890">
    <property type="entry name" value="HATPase_C_sf"/>
</dbReference>